<keyword evidence="1" id="KW-0472">Membrane</keyword>
<sequence>MTIQLTAQDIRDVMEQQKQQGYLLTTKLNILFVVNGALLTSLTISRLISYFSPFSIGEIIGFLVNFTLLINAFLPRQVAVSPNLEDHKFLERYLLLTPEEYQLKMMANQIATYNTNKQRLDDISQTLTYAAYVTWIIALILLLHMVSSYFVSGI</sequence>
<comment type="caution">
    <text evidence="2">The sequence shown here is derived from an EMBL/GenBank/DDBJ whole genome shotgun (WGS) entry which is preliminary data.</text>
</comment>
<gene>
    <name evidence="2" type="ORF">C7H19_01795</name>
</gene>
<dbReference type="Proteomes" id="UP000239001">
    <property type="component" value="Unassembled WGS sequence"/>
</dbReference>
<accession>A0A2T1M3Y0</accession>
<reference evidence="2 3" key="2">
    <citation type="submission" date="2018-03" db="EMBL/GenBank/DDBJ databases">
        <authorList>
            <person name="Keele B.F."/>
        </authorList>
    </citation>
    <scope>NUCLEOTIDE SEQUENCE [LARGE SCALE GENOMIC DNA]</scope>
    <source>
        <strain evidence="2 3">CCALA 016</strain>
    </source>
</reference>
<feature type="transmembrane region" description="Helical" evidence="1">
    <location>
        <begin position="50"/>
        <end position="74"/>
    </location>
</feature>
<evidence type="ECO:0000313" key="2">
    <source>
        <dbReference type="EMBL" id="PSF39547.1"/>
    </source>
</evidence>
<reference evidence="2 3" key="1">
    <citation type="submission" date="2018-03" db="EMBL/GenBank/DDBJ databases">
        <title>The ancient ancestry and fast evolution of plastids.</title>
        <authorList>
            <person name="Moore K.R."/>
            <person name="Magnabosco C."/>
            <person name="Momper L."/>
            <person name="Gold D.A."/>
            <person name="Bosak T."/>
            <person name="Fournier G.P."/>
        </authorList>
    </citation>
    <scope>NUCLEOTIDE SEQUENCE [LARGE SCALE GENOMIC DNA]</scope>
    <source>
        <strain evidence="2 3">CCALA 016</strain>
    </source>
</reference>
<dbReference type="AlphaFoldDB" id="A0A2T1M3Y0"/>
<feature type="transmembrane region" description="Helical" evidence="1">
    <location>
        <begin position="21"/>
        <end position="44"/>
    </location>
</feature>
<dbReference type="OrthoDB" id="465955at2"/>
<organism evidence="2 3">
    <name type="scientific">Aphanothece hegewaldii CCALA 016</name>
    <dbReference type="NCBI Taxonomy" id="2107694"/>
    <lineage>
        <taxon>Bacteria</taxon>
        <taxon>Bacillati</taxon>
        <taxon>Cyanobacteriota</taxon>
        <taxon>Cyanophyceae</taxon>
        <taxon>Oscillatoriophycideae</taxon>
        <taxon>Chroococcales</taxon>
        <taxon>Aphanothecaceae</taxon>
        <taxon>Aphanothece</taxon>
    </lineage>
</organism>
<proteinExistence type="predicted"/>
<feature type="transmembrane region" description="Helical" evidence="1">
    <location>
        <begin position="127"/>
        <end position="151"/>
    </location>
</feature>
<evidence type="ECO:0000313" key="3">
    <source>
        <dbReference type="Proteomes" id="UP000239001"/>
    </source>
</evidence>
<evidence type="ECO:0000256" key="1">
    <source>
        <dbReference type="SAM" id="Phobius"/>
    </source>
</evidence>
<name>A0A2T1M3Y0_9CHRO</name>
<protein>
    <submittedName>
        <fullName evidence="2">Uncharacterized protein</fullName>
    </submittedName>
</protein>
<keyword evidence="1" id="KW-0812">Transmembrane</keyword>
<dbReference type="EMBL" id="PXOH01000001">
    <property type="protein sequence ID" value="PSF39547.1"/>
    <property type="molecule type" value="Genomic_DNA"/>
</dbReference>
<keyword evidence="1" id="KW-1133">Transmembrane helix</keyword>
<keyword evidence="3" id="KW-1185">Reference proteome</keyword>